<protein>
    <submittedName>
        <fullName evidence="3">Uncharacterized protein</fullName>
    </submittedName>
</protein>
<sequence length="103" mass="11763">MVRLESMFLKKLLLGMRARRSPPSRTRSSAHSSGGCPNSNSGIRQRKASCTVANVYCFWQHLTTFCLSLFAFIPHMVKYRYLPFTHGKRTYRGKEDTGKPFAS</sequence>
<dbReference type="STRING" id="8022.A0A060XDT3"/>
<evidence type="ECO:0000256" key="1">
    <source>
        <dbReference type="SAM" id="MobiDB-lite"/>
    </source>
</evidence>
<dbReference type="PaxDb" id="8022-A0A060XDT3"/>
<reference evidence="3" key="1">
    <citation type="journal article" date="2014" name="Nat. Commun.">
        <title>The rainbow trout genome provides novel insights into evolution after whole-genome duplication in vertebrates.</title>
        <authorList>
            <person name="Berthelot C."/>
            <person name="Brunet F."/>
            <person name="Chalopin D."/>
            <person name="Juanchich A."/>
            <person name="Bernard M."/>
            <person name="Noel B."/>
            <person name="Bento P."/>
            <person name="Da Silva C."/>
            <person name="Labadie K."/>
            <person name="Alberti A."/>
            <person name="Aury J.M."/>
            <person name="Louis A."/>
            <person name="Dehais P."/>
            <person name="Bardou P."/>
            <person name="Montfort J."/>
            <person name="Klopp C."/>
            <person name="Cabau C."/>
            <person name="Gaspin C."/>
            <person name="Thorgaard G.H."/>
            <person name="Boussaha M."/>
            <person name="Quillet E."/>
            <person name="Guyomard R."/>
            <person name="Galiana D."/>
            <person name="Bobe J."/>
            <person name="Volff J.N."/>
            <person name="Genet C."/>
            <person name="Wincker P."/>
            <person name="Jaillon O."/>
            <person name="Roest Crollius H."/>
            <person name="Guiguen Y."/>
        </authorList>
    </citation>
    <scope>NUCLEOTIDE SEQUENCE [LARGE SCALE GENOMIC DNA]</scope>
</reference>
<keyword evidence="2" id="KW-0472">Membrane</keyword>
<feature type="compositionally biased region" description="Low complexity" evidence="1">
    <location>
        <begin position="23"/>
        <end position="33"/>
    </location>
</feature>
<evidence type="ECO:0000313" key="4">
    <source>
        <dbReference type="Proteomes" id="UP000193380"/>
    </source>
</evidence>
<dbReference type="Proteomes" id="UP000193380">
    <property type="component" value="Unassembled WGS sequence"/>
</dbReference>
<keyword evidence="2" id="KW-0812">Transmembrane</keyword>
<evidence type="ECO:0000313" key="3">
    <source>
        <dbReference type="EMBL" id="CDQ77758.1"/>
    </source>
</evidence>
<proteinExistence type="predicted"/>
<name>A0A060XDT3_ONCMY</name>
<keyword evidence="2" id="KW-1133">Transmembrane helix</keyword>
<organism evidence="3 4">
    <name type="scientific">Oncorhynchus mykiss</name>
    <name type="common">Rainbow trout</name>
    <name type="synonym">Salmo gairdneri</name>
    <dbReference type="NCBI Taxonomy" id="8022"/>
    <lineage>
        <taxon>Eukaryota</taxon>
        <taxon>Metazoa</taxon>
        <taxon>Chordata</taxon>
        <taxon>Craniata</taxon>
        <taxon>Vertebrata</taxon>
        <taxon>Euteleostomi</taxon>
        <taxon>Actinopterygii</taxon>
        <taxon>Neopterygii</taxon>
        <taxon>Teleostei</taxon>
        <taxon>Protacanthopterygii</taxon>
        <taxon>Salmoniformes</taxon>
        <taxon>Salmonidae</taxon>
        <taxon>Salmoninae</taxon>
        <taxon>Oncorhynchus</taxon>
    </lineage>
</organism>
<gene>
    <name evidence="3" type="ORF">GSONMT00013977001</name>
</gene>
<reference evidence="3" key="2">
    <citation type="submission" date="2014-03" db="EMBL/GenBank/DDBJ databases">
        <authorList>
            <person name="Genoscope - CEA"/>
        </authorList>
    </citation>
    <scope>NUCLEOTIDE SEQUENCE</scope>
</reference>
<dbReference type="EMBL" id="FR905259">
    <property type="protein sequence ID" value="CDQ77758.1"/>
    <property type="molecule type" value="Genomic_DNA"/>
</dbReference>
<feature type="region of interest" description="Disordered" evidence="1">
    <location>
        <begin position="16"/>
        <end position="43"/>
    </location>
</feature>
<evidence type="ECO:0000256" key="2">
    <source>
        <dbReference type="SAM" id="Phobius"/>
    </source>
</evidence>
<dbReference type="AlphaFoldDB" id="A0A060XDT3"/>
<accession>A0A060XDT3</accession>
<feature type="transmembrane region" description="Helical" evidence="2">
    <location>
        <begin position="53"/>
        <end position="73"/>
    </location>
</feature>